<dbReference type="Proteomes" id="UP000029518">
    <property type="component" value="Chromosome"/>
</dbReference>
<accession>A0A089LJX6</accession>
<dbReference type="EMBL" id="CP009285">
    <property type="protein sequence ID" value="AIQ61202.1"/>
    <property type="molecule type" value="Genomic_DNA"/>
</dbReference>
<organism evidence="4 5">
    <name type="scientific">Paenibacillus borealis</name>
    <dbReference type="NCBI Taxonomy" id="160799"/>
    <lineage>
        <taxon>Bacteria</taxon>
        <taxon>Bacillati</taxon>
        <taxon>Bacillota</taxon>
        <taxon>Bacilli</taxon>
        <taxon>Bacillales</taxon>
        <taxon>Paenibacillaceae</taxon>
        <taxon>Paenibacillus</taxon>
    </lineage>
</organism>
<dbReference type="PANTHER" id="PTHR43179">
    <property type="entry name" value="RHAMNOSYLTRANSFERASE WBBL"/>
    <property type="match status" value="1"/>
</dbReference>
<dbReference type="OrthoDB" id="9771846at2"/>
<evidence type="ECO:0000259" key="3">
    <source>
        <dbReference type="Pfam" id="PF02709"/>
    </source>
</evidence>
<evidence type="ECO:0000259" key="2">
    <source>
        <dbReference type="Pfam" id="PF00535"/>
    </source>
</evidence>
<keyword evidence="1 4" id="KW-0808">Transferase</keyword>
<evidence type="ECO:0000313" key="5">
    <source>
        <dbReference type="Proteomes" id="UP000029518"/>
    </source>
</evidence>
<evidence type="ECO:0000256" key="1">
    <source>
        <dbReference type="ARBA" id="ARBA00022679"/>
    </source>
</evidence>
<sequence>MNVDVSIIILNYNTCRLTMDCLRSVYDSETRYSYEIILIDNNSHDHSVETISKEFPDVLLIANSENVGFAKGNNQGMEAASGRYVLLLNSDTVIRKDTLETMVAFMDSRPDLGASGCKVILPDGSLDKACKRGFPTPSASFYYAFGFSKLFPDRPRFNGYQLGYLDPDDSYPVDCLVGAFMLLRRETIEQVGGLDETFFMYGEDLDWCYRIKAAGWGIYYYPQTSIVHLKGGSARRRPFKIVYEFHRAMILFHKKHYSKRYNSMINGAVYAGVGVKFTLSLLRNALIAPRKVPTPAQSLTVPGEAGLRNESNAEVRL</sequence>
<dbReference type="KEGG" id="pbd:PBOR_33115"/>
<dbReference type="CDD" id="cd04186">
    <property type="entry name" value="GT_2_like_c"/>
    <property type="match status" value="1"/>
</dbReference>
<reference evidence="4" key="1">
    <citation type="submission" date="2014-08" db="EMBL/GenBank/DDBJ databases">
        <title>Comparative genomics of the Paenibacillus odorifer group.</title>
        <authorList>
            <person name="den Bakker H.C."/>
            <person name="Tsai Y.-C.Y.-C."/>
            <person name="Martin N."/>
            <person name="Korlach J."/>
            <person name="Wiedmann M."/>
        </authorList>
    </citation>
    <scope>NUCLEOTIDE SEQUENCE [LARGE SCALE GENOMIC DNA]</scope>
    <source>
        <strain evidence="4">DSM 13188</strain>
    </source>
</reference>
<dbReference type="InterPro" id="IPR001173">
    <property type="entry name" value="Glyco_trans_2-like"/>
</dbReference>
<feature type="domain" description="Galactosyltransferase C-terminal" evidence="3">
    <location>
        <begin position="170"/>
        <end position="224"/>
    </location>
</feature>
<feature type="domain" description="Glycosyltransferase 2-like" evidence="2">
    <location>
        <begin position="6"/>
        <end position="116"/>
    </location>
</feature>
<dbReference type="Gene3D" id="3.90.550.10">
    <property type="entry name" value="Spore Coat Polysaccharide Biosynthesis Protein SpsA, Chain A"/>
    <property type="match status" value="1"/>
</dbReference>
<dbReference type="HOGENOM" id="CLU_023845_0_1_9"/>
<dbReference type="InterPro" id="IPR029044">
    <property type="entry name" value="Nucleotide-diphossugar_trans"/>
</dbReference>
<dbReference type="Pfam" id="PF02709">
    <property type="entry name" value="Glyco_transf_7C"/>
    <property type="match status" value="1"/>
</dbReference>
<dbReference type="Pfam" id="PF00535">
    <property type="entry name" value="Glycos_transf_2"/>
    <property type="match status" value="1"/>
</dbReference>
<dbReference type="SUPFAM" id="SSF53448">
    <property type="entry name" value="Nucleotide-diphospho-sugar transferases"/>
    <property type="match status" value="1"/>
</dbReference>
<evidence type="ECO:0000313" key="4">
    <source>
        <dbReference type="EMBL" id="AIQ61202.1"/>
    </source>
</evidence>
<protein>
    <submittedName>
        <fullName evidence="4">Glycosyl transferase family 2</fullName>
    </submittedName>
</protein>
<proteinExistence type="predicted"/>
<dbReference type="GO" id="GO:0016740">
    <property type="term" value="F:transferase activity"/>
    <property type="evidence" value="ECO:0007669"/>
    <property type="project" value="UniProtKB-KW"/>
</dbReference>
<dbReference type="InterPro" id="IPR027791">
    <property type="entry name" value="Galactosyl_T_C"/>
</dbReference>
<dbReference type="AlphaFoldDB" id="A0A089LJX6"/>
<keyword evidence="5" id="KW-1185">Reference proteome</keyword>
<dbReference type="PANTHER" id="PTHR43179:SF7">
    <property type="entry name" value="RHAMNOSYLTRANSFERASE WBBL"/>
    <property type="match status" value="1"/>
</dbReference>
<name>A0A089LJX6_PAEBO</name>
<gene>
    <name evidence="4" type="ORF">PBOR_33115</name>
</gene>